<dbReference type="SMART" id="SM00091">
    <property type="entry name" value="PAS"/>
    <property type="match status" value="1"/>
</dbReference>
<dbReference type="Pfam" id="PF00990">
    <property type="entry name" value="GGDEF"/>
    <property type="match status" value="1"/>
</dbReference>
<evidence type="ECO:0000259" key="5">
    <source>
        <dbReference type="PROSITE" id="PS50887"/>
    </source>
</evidence>
<feature type="compositionally biased region" description="Low complexity" evidence="1">
    <location>
        <begin position="409"/>
        <end position="432"/>
    </location>
</feature>
<evidence type="ECO:0000256" key="2">
    <source>
        <dbReference type="SAM" id="Phobius"/>
    </source>
</evidence>
<organism evidence="6 7">
    <name type="scientific">Streptomyces dengpaensis</name>
    <dbReference type="NCBI Taxonomy" id="2049881"/>
    <lineage>
        <taxon>Bacteria</taxon>
        <taxon>Bacillati</taxon>
        <taxon>Actinomycetota</taxon>
        <taxon>Actinomycetes</taxon>
        <taxon>Kitasatosporales</taxon>
        <taxon>Streptomycetaceae</taxon>
        <taxon>Streptomyces</taxon>
    </lineage>
</organism>
<dbReference type="InterPro" id="IPR035919">
    <property type="entry name" value="EAL_sf"/>
</dbReference>
<dbReference type="Pfam" id="PF08448">
    <property type="entry name" value="PAS_4"/>
    <property type="match status" value="1"/>
</dbReference>
<dbReference type="InterPro" id="IPR043128">
    <property type="entry name" value="Rev_trsase/Diguanyl_cyclase"/>
</dbReference>
<evidence type="ECO:0000259" key="4">
    <source>
        <dbReference type="PROSITE" id="PS50883"/>
    </source>
</evidence>
<feature type="transmembrane region" description="Helical" evidence="2">
    <location>
        <begin position="246"/>
        <end position="264"/>
    </location>
</feature>
<evidence type="ECO:0000256" key="1">
    <source>
        <dbReference type="SAM" id="MobiDB-lite"/>
    </source>
</evidence>
<dbReference type="EMBL" id="CP026652">
    <property type="protein sequence ID" value="AVH56325.1"/>
    <property type="molecule type" value="Genomic_DNA"/>
</dbReference>
<reference evidence="6 7" key="1">
    <citation type="submission" date="2018-02" db="EMBL/GenBank/DDBJ databases">
        <title>Complete genome sequence of Streptomyces dengpaensis, the producer of angucyclines.</title>
        <authorList>
            <person name="Yumei L."/>
        </authorList>
    </citation>
    <scope>NUCLEOTIDE SEQUENCE [LARGE SCALE GENOMIC DNA]</scope>
    <source>
        <strain evidence="6 7">XZHG99</strain>
    </source>
</reference>
<gene>
    <name evidence="6" type="ORF">C4B68_11685</name>
</gene>
<feature type="transmembrane region" description="Helical" evidence="2">
    <location>
        <begin position="109"/>
        <end position="131"/>
    </location>
</feature>
<dbReference type="InterPro" id="IPR035965">
    <property type="entry name" value="PAS-like_dom_sf"/>
</dbReference>
<dbReference type="PROSITE" id="PS50887">
    <property type="entry name" value="GGDEF"/>
    <property type="match status" value="1"/>
</dbReference>
<dbReference type="PANTHER" id="PTHR44757">
    <property type="entry name" value="DIGUANYLATE CYCLASE DGCP"/>
    <property type="match status" value="1"/>
</dbReference>
<name>A0ABN5HZA1_9ACTN</name>
<dbReference type="Pfam" id="PF00563">
    <property type="entry name" value="EAL"/>
    <property type="match status" value="1"/>
</dbReference>
<dbReference type="NCBIfam" id="TIGR00254">
    <property type="entry name" value="GGDEF"/>
    <property type="match status" value="1"/>
</dbReference>
<proteinExistence type="predicted"/>
<dbReference type="InterPro" id="IPR000160">
    <property type="entry name" value="GGDEF_dom"/>
</dbReference>
<sequence length="1110" mass="119167">MDERSDAAGPPTTLARGHAQTRPRRPWWPRWSSPPQAHRPPEACAPSARGPAGPQGADRVGPVSSPGALLTRWPVLGTGTGLLSQLVLALVCAAYAIGSALGWGSTGLALIMGDFGLSAAAATAAVSCFRYARSRRSRFRPAWLLFAFSSAMASLGNLVWGWYEVVLDRPVPSPSYADLFFLCFAPPAIVGLLVLAKRPVTKAGWVCLVLDAWLIGGSLLTLSWSLALAQAAKFDGSSVAHTALSLAYPLLDIALVSMVLALHFRRSSLNRSAVNTAIGALALTVMCDALFTSPLLHNNYRSGQLLDAGWFAGSLLLAYAPWVGTRLGRPDADRHGTDSHGVDGHTRVVHEHIPGQRQEGPQGQHGPQAHQGPQAQEEPPLQPQPHHGHQTQRQEEQQGGPMHVLQEVGHNSRSNHSSYRGSHSNHSSHSRYQATRPIAGSLTALTPYLAAAVCTLGILYNVLNGRNVDRVVLITAGLVVLALVVRQGIMLLDNITLTQELAQKENHFRSLVQGSSDVIMIAAPNGILRYVSPAAAGVYGRDADELVGSELASLIHPEDLGCVVHEVRRFLAASHVEEPTTRIECRFRSGDGGWLNVESTVNRHQGGLIFNSRDVTERVRLQAQLQHNAEHDPLTDLPNRALFTRRVQQALSGRRSSDRGAALRGTAVLFIDLDGFKAVNDTIGHQAGDELLVQAARRLQDSVRQGDTAARLGGDEFAALIVGDGTRDRTAREHHILELADRLRIRLSQPYVIDGNDVRVAASIGVAFAEPGLGAGELQRNADLAMYRAKAAGKGRVELYAPQMQQDVVRKAELATRLRSALQDGEFTLLHQPVVSLENGRITSVTAQARWRSSQGVLFTPAEFLRVAEDNDKTAELSRWMLEEAIEQAAQRASAGITVPVAVRMSARLLLDRSLPLGSVEALLTRHGLPSGALIVELSDTDPRVSLDELERRLSALRRLGVRVALDGLGSGCAAITALRRLPVDVLKLDRSLVEGVVESARLHKITRGLLRIATDLGLQSVADGVDLPEQVIVLRGMGCTHGQGMAFSGPLDEYRLRRALSSGHYPVPHEPVASAFAGGGAGVYTSGVSAAFGGGTALRSHNETPVPPT</sequence>
<feature type="transmembrane region" description="Helical" evidence="2">
    <location>
        <begin position="143"/>
        <end position="163"/>
    </location>
</feature>
<feature type="region of interest" description="Disordered" evidence="1">
    <location>
        <begin position="1"/>
        <end position="63"/>
    </location>
</feature>
<keyword evidence="7" id="KW-1185">Reference proteome</keyword>
<dbReference type="PROSITE" id="PS50883">
    <property type="entry name" value="EAL"/>
    <property type="match status" value="1"/>
</dbReference>
<dbReference type="CDD" id="cd00130">
    <property type="entry name" value="PAS"/>
    <property type="match status" value="1"/>
</dbReference>
<dbReference type="SMART" id="SM00052">
    <property type="entry name" value="EAL"/>
    <property type="match status" value="1"/>
</dbReference>
<keyword evidence="2" id="KW-0812">Transmembrane</keyword>
<dbReference type="SMART" id="SM00267">
    <property type="entry name" value="GGDEF"/>
    <property type="match status" value="1"/>
</dbReference>
<dbReference type="SUPFAM" id="SSF55073">
    <property type="entry name" value="Nucleotide cyclase"/>
    <property type="match status" value="1"/>
</dbReference>
<evidence type="ECO:0000259" key="3">
    <source>
        <dbReference type="PROSITE" id="PS50112"/>
    </source>
</evidence>
<evidence type="ECO:0000313" key="7">
    <source>
        <dbReference type="Proteomes" id="UP000238413"/>
    </source>
</evidence>
<dbReference type="Gene3D" id="3.20.20.450">
    <property type="entry name" value="EAL domain"/>
    <property type="match status" value="1"/>
</dbReference>
<dbReference type="NCBIfam" id="TIGR00229">
    <property type="entry name" value="sensory_box"/>
    <property type="match status" value="1"/>
</dbReference>
<feature type="region of interest" description="Disordered" evidence="1">
    <location>
        <begin position="356"/>
        <end position="433"/>
    </location>
</feature>
<dbReference type="CDD" id="cd01949">
    <property type="entry name" value="GGDEF"/>
    <property type="match status" value="1"/>
</dbReference>
<feature type="transmembrane region" description="Helical" evidence="2">
    <location>
        <begin position="472"/>
        <end position="492"/>
    </location>
</feature>
<evidence type="ECO:0000313" key="6">
    <source>
        <dbReference type="EMBL" id="AVH56325.1"/>
    </source>
</evidence>
<accession>A0ABN5HZA1</accession>
<dbReference type="InterPro" id="IPR013656">
    <property type="entry name" value="PAS_4"/>
</dbReference>
<dbReference type="Gene3D" id="3.30.70.270">
    <property type="match status" value="1"/>
</dbReference>
<keyword evidence="2" id="KW-1133">Transmembrane helix</keyword>
<feature type="transmembrane region" description="Helical" evidence="2">
    <location>
        <begin position="438"/>
        <end position="460"/>
    </location>
</feature>
<protein>
    <submittedName>
        <fullName evidence="6">PAS domain S-box protein</fullName>
    </submittedName>
</protein>
<feature type="domain" description="PAS" evidence="3">
    <location>
        <begin position="504"/>
        <end position="574"/>
    </location>
</feature>
<dbReference type="CDD" id="cd01948">
    <property type="entry name" value="EAL"/>
    <property type="match status" value="1"/>
</dbReference>
<feature type="transmembrane region" description="Helical" evidence="2">
    <location>
        <begin position="276"/>
        <end position="296"/>
    </location>
</feature>
<dbReference type="InterPro" id="IPR001633">
    <property type="entry name" value="EAL_dom"/>
</dbReference>
<dbReference type="SUPFAM" id="SSF141868">
    <property type="entry name" value="EAL domain-like"/>
    <property type="match status" value="1"/>
</dbReference>
<feature type="transmembrane region" description="Helical" evidence="2">
    <location>
        <begin position="82"/>
        <end position="103"/>
    </location>
</feature>
<dbReference type="InterPro" id="IPR052155">
    <property type="entry name" value="Biofilm_reg_signaling"/>
</dbReference>
<feature type="transmembrane region" description="Helical" evidence="2">
    <location>
        <begin position="203"/>
        <end position="226"/>
    </location>
</feature>
<dbReference type="PROSITE" id="PS50112">
    <property type="entry name" value="PAS"/>
    <property type="match status" value="1"/>
</dbReference>
<keyword evidence="2" id="KW-0472">Membrane</keyword>
<dbReference type="PANTHER" id="PTHR44757:SF2">
    <property type="entry name" value="BIOFILM ARCHITECTURE MAINTENANCE PROTEIN MBAA"/>
    <property type="match status" value="1"/>
</dbReference>
<dbReference type="RefSeq" id="WP_099504722.1">
    <property type="nucleotide sequence ID" value="NZ_CP026652.1"/>
</dbReference>
<dbReference type="SUPFAM" id="SSF55785">
    <property type="entry name" value="PYP-like sensor domain (PAS domain)"/>
    <property type="match status" value="1"/>
</dbReference>
<feature type="domain" description="EAL" evidence="4">
    <location>
        <begin position="811"/>
        <end position="1065"/>
    </location>
</feature>
<dbReference type="Gene3D" id="3.30.450.20">
    <property type="entry name" value="PAS domain"/>
    <property type="match status" value="1"/>
</dbReference>
<dbReference type="InterPro" id="IPR029787">
    <property type="entry name" value="Nucleotide_cyclase"/>
</dbReference>
<dbReference type="InterPro" id="IPR000014">
    <property type="entry name" value="PAS"/>
</dbReference>
<feature type="transmembrane region" description="Helical" evidence="2">
    <location>
        <begin position="175"/>
        <end position="196"/>
    </location>
</feature>
<dbReference type="SUPFAM" id="SSF81995">
    <property type="entry name" value="beta-sandwich domain of Sec23/24"/>
    <property type="match status" value="1"/>
</dbReference>
<feature type="compositionally biased region" description="Low complexity" evidence="1">
    <location>
        <begin position="356"/>
        <end position="379"/>
    </location>
</feature>
<feature type="domain" description="GGDEF" evidence="5">
    <location>
        <begin position="664"/>
        <end position="802"/>
    </location>
</feature>
<dbReference type="Proteomes" id="UP000238413">
    <property type="component" value="Chromosome"/>
</dbReference>